<dbReference type="EMBL" id="UINC01017756">
    <property type="protein sequence ID" value="SVA73980.1"/>
    <property type="molecule type" value="Genomic_DNA"/>
</dbReference>
<dbReference type="Gene3D" id="3.40.720.10">
    <property type="entry name" value="Alkaline Phosphatase, subunit A"/>
    <property type="match status" value="1"/>
</dbReference>
<feature type="domain" description="Sulfatase N-terminal" evidence="5">
    <location>
        <begin position="24"/>
        <end position="357"/>
    </location>
</feature>
<dbReference type="PANTHER" id="PTHR42693:SF53">
    <property type="entry name" value="ENDO-4-O-SULFATASE"/>
    <property type="match status" value="1"/>
</dbReference>
<evidence type="ECO:0000313" key="6">
    <source>
        <dbReference type="EMBL" id="SVA73980.1"/>
    </source>
</evidence>
<evidence type="ECO:0000256" key="3">
    <source>
        <dbReference type="ARBA" id="ARBA00022801"/>
    </source>
</evidence>
<evidence type="ECO:0000259" key="5">
    <source>
        <dbReference type="Pfam" id="PF00884"/>
    </source>
</evidence>
<comment type="similarity">
    <text evidence="1">Belongs to the sulfatase family.</text>
</comment>
<dbReference type="GO" id="GO:0004065">
    <property type="term" value="F:arylsulfatase activity"/>
    <property type="evidence" value="ECO:0007669"/>
    <property type="project" value="TreeGrafter"/>
</dbReference>
<dbReference type="AlphaFoldDB" id="A0A381YAR2"/>
<protein>
    <recommendedName>
        <fullName evidence="5">Sulfatase N-terminal domain-containing protein</fullName>
    </recommendedName>
</protein>
<reference evidence="6" key="1">
    <citation type="submission" date="2018-05" db="EMBL/GenBank/DDBJ databases">
        <authorList>
            <person name="Lanie J.A."/>
            <person name="Ng W.-L."/>
            <person name="Kazmierczak K.M."/>
            <person name="Andrzejewski T.M."/>
            <person name="Davidsen T.M."/>
            <person name="Wayne K.J."/>
            <person name="Tettelin H."/>
            <person name="Glass J.I."/>
            <person name="Rusch D."/>
            <person name="Podicherti R."/>
            <person name="Tsui H.-C.T."/>
            <person name="Winkler M.E."/>
        </authorList>
    </citation>
    <scope>NUCLEOTIDE SEQUENCE</scope>
</reference>
<dbReference type="InterPro" id="IPR017850">
    <property type="entry name" value="Alkaline_phosphatase_core_sf"/>
</dbReference>
<evidence type="ECO:0000256" key="1">
    <source>
        <dbReference type="ARBA" id="ARBA00008779"/>
    </source>
</evidence>
<dbReference type="Pfam" id="PF00884">
    <property type="entry name" value="Sulfatase"/>
    <property type="match status" value="1"/>
</dbReference>
<dbReference type="CDD" id="cd16034">
    <property type="entry name" value="sulfatase_like"/>
    <property type="match status" value="1"/>
</dbReference>
<gene>
    <name evidence="6" type="ORF">METZ01_LOCUS126834</name>
</gene>
<name>A0A381YAR2_9ZZZZ</name>
<dbReference type="PROSITE" id="PS00149">
    <property type="entry name" value="SULFATASE_2"/>
    <property type="match status" value="1"/>
</dbReference>
<dbReference type="PANTHER" id="PTHR42693">
    <property type="entry name" value="ARYLSULFATASE FAMILY MEMBER"/>
    <property type="match status" value="1"/>
</dbReference>
<dbReference type="InterPro" id="IPR000917">
    <property type="entry name" value="Sulfatase_N"/>
</dbReference>
<keyword evidence="4" id="KW-0106">Calcium</keyword>
<sequence length="474" mass="52686">MKRLLLTFIFAALGQSPALANPYNVLVIQTDEHHFKTLGCYGGKIVGTPNIDWIARHGALATSFYATTPVCSPSRGALISGCYPQYTQVTNNNIPLGDHVVTFAEVLRRKGYKTGYAGKWHLDGLGKPQWAPERKFGFDDNRYMFNRGHWKKFEITGAGPRVAAIKRGKPSYGVENADNKTFSTDWLANRTIDFINLNKAEPFCYMVCFPDPHGPNTVRKPYDKMYKNVKVPIPVSVNKSRAQTPRWGAASPRITADTVRMLMPSYYGMVKCLDDNIGRILDALRKNGQIDNTVIVFTSDHGDLCGEHGRLNKGVPYEGSARVPFLFYCPGKIPAGTVVNQALSCVDFVPTLFALTGDEPPKGVEGRDASALFRGSKTKWDDIAFIRSTSGVKPWLAAVTDRYKLIYSALGDPWLYDLKTDPDELNNKFTNPDSEKVVRRLTVKLAVYAKRQNDPYAADPKIKADMAQALGQAQ</sequence>
<accession>A0A381YAR2</accession>
<evidence type="ECO:0000256" key="2">
    <source>
        <dbReference type="ARBA" id="ARBA00022723"/>
    </source>
</evidence>
<keyword evidence="3" id="KW-0378">Hydrolase</keyword>
<proteinExistence type="inferred from homology"/>
<dbReference type="InterPro" id="IPR050738">
    <property type="entry name" value="Sulfatase"/>
</dbReference>
<dbReference type="GO" id="GO:0046872">
    <property type="term" value="F:metal ion binding"/>
    <property type="evidence" value="ECO:0007669"/>
    <property type="project" value="UniProtKB-KW"/>
</dbReference>
<dbReference type="SUPFAM" id="SSF53649">
    <property type="entry name" value="Alkaline phosphatase-like"/>
    <property type="match status" value="1"/>
</dbReference>
<dbReference type="InterPro" id="IPR024607">
    <property type="entry name" value="Sulfatase_CS"/>
</dbReference>
<evidence type="ECO:0000256" key="4">
    <source>
        <dbReference type="ARBA" id="ARBA00022837"/>
    </source>
</evidence>
<keyword evidence="2" id="KW-0479">Metal-binding</keyword>
<organism evidence="6">
    <name type="scientific">marine metagenome</name>
    <dbReference type="NCBI Taxonomy" id="408172"/>
    <lineage>
        <taxon>unclassified sequences</taxon>
        <taxon>metagenomes</taxon>
        <taxon>ecological metagenomes</taxon>
    </lineage>
</organism>